<evidence type="ECO:0000313" key="2">
    <source>
        <dbReference type="EMBL" id="ALI03198.1"/>
    </source>
</evidence>
<name>A0A0N9W899_PSEFL</name>
<dbReference type="InterPro" id="IPR002035">
    <property type="entry name" value="VWF_A"/>
</dbReference>
<feature type="domain" description="VWFA" evidence="1">
    <location>
        <begin position="212"/>
        <end position="371"/>
    </location>
</feature>
<dbReference type="SMART" id="SM00327">
    <property type="entry name" value="VWA"/>
    <property type="match status" value="1"/>
</dbReference>
<dbReference type="Proteomes" id="UP000066487">
    <property type="component" value="Chromosome"/>
</dbReference>
<dbReference type="OrthoDB" id="9789979at2"/>
<reference evidence="3" key="1">
    <citation type="submission" date="2015-09" db="EMBL/GenBank/DDBJ databases">
        <title>Whole genome sequence of Pseudomonas fluorescens FW300-N2E3.</title>
        <authorList>
            <person name="Ray J."/>
            <person name="Melnyk R."/>
            <person name="Deutschbauer A."/>
        </authorList>
    </citation>
    <scope>NUCLEOTIDE SEQUENCE [LARGE SCALE GENOMIC DNA]</scope>
    <source>
        <strain evidence="3">FW300-N2E3</strain>
    </source>
</reference>
<protein>
    <submittedName>
        <fullName evidence="2">VWA containing CoxE family protein</fullName>
    </submittedName>
</protein>
<accession>A0A0N9W899</accession>
<dbReference type="RefSeq" id="WP_054596461.1">
    <property type="nucleotide sequence ID" value="NZ_CP012830.1"/>
</dbReference>
<dbReference type="Gene3D" id="3.40.50.410">
    <property type="entry name" value="von Willebrand factor, type A domain"/>
    <property type="match status" value="1"/>
</dbReference>
<sequence length="375" mass="42145">MTPLERWRLVLGKYADKPLHDAAGGAGLEGQAARMDVALEYLYGREYQGRGLREDARAGSLDPTQLTLVTWLGEVRELFPVDTVEVIEQHALDRYGLTELVTDPQALERLEPNQQLLRTLLALRGHLQGDVLVMVRRIIRQVVEEIRKRLEPQVRQVLSGRLNRQRHSPMAVARNFDALGTLRRNLKHYDVERQRLVVEKLFFFQRNSRRLPWDIILCVDQSGSMADSVIHSAVMAGILAGLPALRVKVVVFDTDVVDLSEHAGDPVETLMRVQLGGGTDIGKALRYCSQLLENPQRTVLVLVSDFYEGAPPNELLRTVKQLAEARVTLLGLAALDDQANPNYDRQMATNLAAYGMQIAAMSPQRLAHWLLKVIS</sequence>
<evidence type="ECO:0000259" key="1">
    <source>
        <dbReference type="SMART" id="SM00327"/>
    </source>
</evidence>
<dbReference type="Pfam" id="PF05762">
    <property type="entry name" value="VWA_CoxE"/>
    <property type="match status" value="1"/>
</dbReference>
<dbReference type="InterPro" id="IPR036465">
    <property type="entry name" value="vWFA_dom_sf"/>
</dbReference>
<dbReference type="InterPro" id="IPR050458">
    <property type="entry name" value="LolB"/>
</dbReference>
<gene>
    <name evidence="2" type="ORF">AO353_19705</name>
</gene>
<reference evidence="2 3" key="2">
    <citation type="journal article" date="2018" name="Nature">
        <title>Mutant phenotypes for thousands of bacterial genes of unknown function.</title>
        <authorList>
            <person name="Price M.N."/>
            <person name="Wetmore K.M."/>
            <person name="Waters R.J."/>
            <person name="Callaghan M."/>
            <person name="Ray J."/>
            <person name="Liu H."/>
            <person name="Kuehl J.V."/>
            <person name="Melnyk R.A."/>
            <person name="Lamson J.S."/>
            <person name="Suh Y."/>
            <person name="Carlson H.K."/>
            <person name="Esquivel Z."/>
            <person name="Sadeeshkumar H."/>
            <person name="Chakraborty R."/>
            <person name="Zane G.M."/>
            <person name="Rubin B.E."/>
            <person name="Wall J.D."/>
            <person name="Visel A."/>
            <person name="Bristow J."/>
            <person name="Blow M.J."/>
            <person name="Arkin A.P."/>
            <person name="Deutschbauer A.M."/>
        </authorList>
    </citation>
    <scope>NUCLEOTIDE SEQUENCE [LARGE SCALE GENOMIC DNA]</scope>
    <source>
        <strain evidence="2 3">FW300-N2E3</strain>
    </source>
</reference>
<dbReference type="SUPFAM" id="SSF53300">
    <property type="entry name" value="vWA-like"/>
    <property type="match status" value="1"/>
</dbReference>
<dbReference type="AlphaFoldDB" id="A0A0N9W899"/>
<organism evidence="2 3">
    <name type="scientific">Pseudomonas fluorescens</name>
    <dbReference type="NCBI Taxonomy" id="294"/>
    <lineage>
        <taxon>Bacteria</taxon>
        <taxon>Pseudomonadati</taxon>
        <taxon>Pseudomonadota</taxon>
        <taxon>Gammaproteobacteria</taxon>
        <taxon>Pseudomonadales</taxon>
        <taxon>Pseudomonadaceae</taxon>
        <taxon>Pseudomonas</taxon>
    </lineage>
</organism>
<dbReference type="InterPro" id="IPR008912">
    <property type="entry name" value="Uncharacterised_CoxE"/>
</dbReference>
<dbReference type="PANTHER" id="PTHR30634">
    <property type="entry name" value="OUTER MEMBRANE LOLAB LIPOPROTEIN INSERTION APPARATUS"/>
    <property type="match status" value="1"/>
</dbReference>
<proteinExistence type="predicted"/>
<evidence type="ECO:0000313" key="3">
    <source>
        <dbReference type="Proteomes" id="UP000066487"/>
    </source>
</evidence>
<dbReference type="EMBL" id="CP012830">
    <property type="protein sequence ID" value="ALI03198.1"/>
    <property type="molecule type" value="Genomic_DNA"/>
</dbReference>
<dbReference type="PANTHER" id="PTHR30634:SF16">
    <property type="entry name" value="OUTER-MEMBRANE LIPOPROTEIN LOLB"/>
    <property type="match status" value="1"/>
</dbReference>